<evidence type="ECO:0000313" key="1">
    <source>
        <dbReference type="EMBL" id="PON36870.1"/>
    </source>
</evidence>
<dbReference type="Proteomes" id="UP000237000">
    <property type="component" value="Unassembled WGS sequence"/>
</dbReference>
<name>A0A2P5AJZ3_TREOI</name>
<dbReference type="OrthoDB" id="10275605at2759"/>
<evidence type="ECO:0000313" key="2">
    <source>
        <dbReference type="Proteomes" id="UP000237000"/>
    </source>
</evidence>
<proteinExistence type="predicted"/>
<gene>
    <name evidence="1" type="ORF">TorRG33x02_348490</name>
</gene>
<dbReference type="AlphaFoldDB" id="A0A2P5AJZ3"/>
<reference evidence="2" key="1">
    <citation type="submission" date="2016-06" db="EMBL/GenBank/DDBJ databases">
        <title>Parallel loss of symbiosis genes in relatives of nitrogen-fixing non-legume Parasponia.</title>
        <authorList>
            <person name="Van Velzen R."/>
            <person name="Holmer R."/>
            <person name="Bu F."/>
            <person name="Rutten L."/>
            <person name="Van Zeijl A."/>
            <person name="Liu W."/>
            <person name="Santuari L."/>
            <person name="Cao Q."/>
            <person name="Sharma T."/>
            <person name="Shen D."/>
            <person name="Roswanjaya Y."/>
            <person name="Wardhani T."/>
            <person name="Kalhor M.S."/>
            <person name="Jansen J."/>
            <person name="Van den Hoogen J."/>
            <person name="Gungor B."/>
            <person name="Hartog M."/>
            <person name="Hontelez J."/>
            <person name="Verver J."/>
            <person name="Yang W.-C."/>
            <person name="Schijlen E."/>
            <person name="Repin R."/>
            <person name="Schilthuizen M."/>
            <person name="Schranz E."/>
            <person name="Heidstra R."/>
            <person name="Miyata K."/>
            <person name="Fedorova E."/>
            <person name="Kohlen W."/>
            <person name="Bisseling T."/>
            <person name="Smit S."/>
            <person name="Geurts R."/>
        </authorList>
    </citation>
    <scope>NUCLEOTIDE SEQUENCE [LARGE SCALE GENOMIC DNA]</scope>
    <source>
        <strain evidence="2">cv. RG33-2</strain>
    </source>
</reference>
<organism evidence="1 2">
    <name type="scientific">Trema orientale</name>
    <name type="common">Charcoal tree</name>
    <name type="synonym">Celtis orientalis</name>
    <dbReference type="NCBI Taxonomy" id="63057"/>
    <lineage>
        <taxon>Eukaryota</taxon>
        <taxon>Viridiplantae</taxon>
        <taxon>Streptophyta</taxon>
        <taxon>Embryophyta</taxon>
        <taxon>Tracheophyta</taxon>
        <taxon>Spermatophyta</taxon>
        <taxon>Magnoliopsida</taxon>
        <taxon>eudicotyledons</taxon>
        <taxon>Gunneridae</taxon>
        <taxon>Pentapetalae</taxon>
        <taxon>rosids</taxon>
        <taxon>fabids</taxon>
        <taxon>Rosales</taxon>
        <taxon>Cannabaceae</taxon>
        <taxon>Trema</taxon>
    </lineage>
</organism>
<comment type="caution">
    <text evidence="1">The sequence shown here is derived from an EMBL/GenBank/DDBJ whole genome shotgun (WGS) entry which is preliminary data.</text>
</comment>
<dbReference type="InParanoid" id="A0A2P5AJZ3"/>
<dbReference type="EMBL" id="JXTC01000811">
    <property type="protein sequence ID" value="PON36870.1"/>
    <property type="molecule type" value="Genomic_DNA"/>
</dbReference>
<sequence>MRTGGGGLILRHFLAKKSDLLKRYANRNSIETKGSYGTWTNHKLTRHLFKKKQGKAFDISVKAFSWSRPREHQLKNFIYR</sequence>
<protein>
    <submittedName>
        <fullName evidence="1">Uncharacterized protein</fullName>
    </submittedName>
</protein>
<accession>A0A2P5AJZ3</accession>
<keyword evidence="2" id="KW-1185">Reference proteome</keyword>